<dbReference type="RefSeq" id="WP_148375798.1">
    <property type="nucleotide sequence ID" value="NZ_VSIY01000001.1"/>
</dbReference>
<protein>
    <submittedName>
        <fullName evidence="2">Trigger factor</fullName>
    </submittedName>
</protein>
<reference evidence="2 3" key="1">
    <citation type="submission" date="2019-08" db="EMBL/GenBank/DDBJ databases">
        <title>Identification of a novel species of the genus Boseongicola.</title>
        <authorList>
            <person name="Zhang X.-Q."/>
        </authorList>
    </citation>
    <scope>NUCLEOTIDE SEQUENCE [LARGE SCALE GENOMIC DNA]</scope>
    <source>
        <strain evidence="2 3">HY14</strain>
    </source>
</reference>
<accession>A0A5D0RRR7</accession>
<dbReference type="InterPro" id="IPR045632">
    <property type="entry name" value="DUF6314"/>
</dbReference>
<evidence type="ECO:0000313" key="3">
    <source>
        <dbReference type="Proteomes" id="UP000322080"/>
    </source>
</evidence>
<keyword evidence="3" id="KW-1185">Reference proteome</keyword>
<organism evidence="2 3">
    <name type="scientific">Maritimibacter fusiformis</name>
    <dbReference type="NCBI Taxonomy" id="2603819"/>
    <lineage>
        <taxon>Bacteria</taxon>
        <taxon>Pseudomonadati</taxon>
        <taxon>Pseudomonadota</taxon>
        <taxon>Alphaproteobacteria</taxon>
        <taxon>Rhodobacterales</taxon>
        <taxon>Roseobacteraceae</taxon>
        <taxon>Maritimibacter</taxon>
    </lineage>
</organism>
<dbReference type="Proteomes" id="UP000322080">
    <property type="component" value="Unassembled WGS sequence"/>
</dbReference>
<feature type="domain" description="DUF6314" evidence="1">
    <location>
        <begin position="7"/>
        <end position="136"/>
    </location>
</feature>
<proteinExistence type="predicted"/>
<sequence>MPQLSEFEGQWRIARRIEDEWAGTTGLFDGVARFTPDGVGLAYRETGELRLPFEATLAASRDYLWRHDGDGIGVYFTDGRWFHRITGGVRVARDWHDCMPDTYEVTYNFTRWPDWRVIWKVKGPRKDYVAISDLTRI</sequence>
<evidence type="ECO:0000313" key="2">
    <source>
        <dbReference type="EMBL" id="TYB83555.1"/>
    </source>
</evidence>
<evidence type="ECO:0000259" key="1">
    <source>
        <dbReference type="Pfam" id="PF19834"/>
    </source>
</evidence>
<dbReference type="EMBL" id="VSIY01000001">
    <property type="protein sequence ID" value="TYB83555.1"/>
    <property type="molecule type" value="Genomic_DNA"/>
</dbReference>
<gene>
    <name evidence="2" type="ORF">FVF75_00575</name>
</gene>
<dbReference type="Pfam" id="PF19834">
    <property type="entry name" value="DUF6314"/>
    <property type="match status" value="1"/>
</dbReference>
<dbReference type="AlphaFoldDB" id="A0A5D0RRR7"/>
<name>A0A5D0RRR7_9RHOB</name>
<comment type="caution">
    <text evidence="2">The sequence shown here is derived from an EMBL/GenBank/DDBJ whole genome shotgun (WGS) entry which is preliminary data.</text>
</comment>